<gene>
    <name evidence="4" type="ORF">V3328_10040</name>
</gene>
<organism evidence="4 5">
    <name type="scientific">Microbaculum marinum</name>
    <dbReference type="NCBI Taxonomy" id="1764581"/>
    <lineage>
        <taxon>Bacteria</taxon>
        <taxon>Pseudomonadati</taxon>
        <taxon>Pseudomonadota</taxon>
        <taxon>Alphaproteobacteria</taxon>
        <taxon>Hyphomicrobiales</taxon>
        <taxon>Tepidamorphaceae</taxon>
        <taxon>Microbaculum</taxon>
    </lineage>
</organism>
<dbReference type="Gene3D" id="2.30.110.10">
    <property type="entry name" value="Electron Transport, Fmn-binding Protein, Chain A"/>
    <property type="match status" value="1"/>
</dbReference>
<comment type="caution">
    <text evidence="4">The sequence shown here is derived from an EMBL/GenBank/DDBJ whole genome shotgun (WGS) entry which is preliminary data.</text>
</comment>
<evidence type="ECO:0000313" key="4">
    <source>
        <dbReference type="EMBL" id="MEJ8571814.1"/>
    </source>
</evidence>
<dbReference type="Gene3D" id="1.10.10.10">
    <property type="entry name" value="Winged helix-like DNA-binding domain superfamily/Winged helix DNA-binding domain"/>
    <property type="match status" value="1"/>
</dbReference>
<evidence type="ECO:0000259" key="3">
    <source>
        <dbReference type="SMART" id="SM00903"/>
    </source>
</evidence>
<dbReference type="InterPro" id="IPR002563">
    <property type="entry name" value="Flavin_Rdtase-like_dom"/>
</dbReference>
<name>A0AAW9RDQ4_9HYPH</name>
<reference evidence="4 5" key="1">
    <citation type="submission" date="2024-02" db="EMBL/GenBank/DDBJ databases">
        <title>Genome analysis and characterization of Microbaculum marinisediminis sp. nov., isolated from marine sediment.</title>
        <authorList>
            <person name="Du Z.-J."/>
            <person name="Ye Y.-Q."/>
            <person name="Zhang Z.-R."/>
            <person name="Yuan S.-M."/>
            <person name="Zhang X.-Y."/>
        </authorList>
    </citation>
    <scope>NUCLEOTIDE SEQUENCE [LARGE SCALE GENOMIC DNA]</scope>
    <source>
        <strain evidence="4 5">SDUM1044001</strain>
    </source>
</reference>
<dbReference type="SUPFAM" id="SSF46785">
    <property type="entry name" value="Winged helix' DNA-binding domain"/>
    <property type="match status" value="1"/>
</dbReference>
<dbReference type="Pfam" id="PF01613">
    <property type="entry name" value="Flavin_Reduct"/>
    <property type="match status" value="1"/>
</dbReference>
<dbReference type="InterPro" id="IPR012349">
    <property type="entry name" value="Split_barrel_FMN-bd"/>
</dbReference>
<sequence>MTRTDLEYAIESGTAAIDTDAFRRALGHFSTGVTVITADAGGSLAGITANSFNSVSLDPPLILWSVKKTSTSWPVFAAARSFAVNVLAVGQSTLAAQFARSGTDKFSGVGWRHGASGAPLLDDVTARFECERRYEYEGGDHLIVVGEVTRFSRFDRRPLVFTQGRFSVAIDHEEIDQAVAAASAEDRPTFLTMLRRAFLHRASEFREEAHAVGFTMNQSRLSYHLAVSPGLTLENLARVALLDVDAAKDGVSALEDRGWIGRRVDGTLELTSEGRRQNVRLGEVARSAEAAKLAGYTAAEIEIARRVIASLGGRLDNIPDYGEDP</sequence>
<dbReference type="InterPro" id="IPR036388">
    <property type="entry name" value="WH-like_DNA-bd_sf"/>
</dbReference>
<dbReference type="SMART" id="SM00903">
    <property type="entry name" value="Flavin_Reduct"/>
    <property type="match status" value="1"/>
</dbReference>
<dbReference type="Proteomes" id="UP001378188">
    <property type="component" value="Unassembled WGS sequence"/>
</dbReference>
<dbReference type="RefSeq" id="WP_340330047.1">
    <property type="nucleotide sequence ID" value="NZ_JAZHOF010000004.1"/>
</dbReference>
<dbReference type="AlphaFoldDB" id="A0AAW9RDQ4"/>
<keyword evidence="2" id="KW-0560">Oxidoreductase</keyword>
<proteinExistence type="inferred from homology"/>
<protein>
    <submittedName>
        <fullName evidence="4">Flavin reductase</fullName>
    </submittedName>
</protein>
<dbReference type="PANTHER" id="PTHR30466">
    <property type="entry name" value="FLAVIN REDUCTASE"/>
    <property type="match status" value="1"/>
</dbReference>
<dbReference type="PANTHER" id="PTHR30466:SF11">
    <property type="entry name" value="FLAVIN-DEPENDENT MONOOXYGENASE, REDUCTASE SUBUNIT HSAB"/>
    <property type="match status" value="1"/>
</dbReference>
<keyword evidence="5" id="KW-1185">Reference proteome</keyword>
<feature type="domain" description="Flavin reductase like" evidence="3">
    <location>
        <begin position="26"/>
        <end position="168"/>
    </location>
</feature>
<evidence type="ECO:0000256" key="1">
    <source>
        <dbReference type="ARBA" id="ARBA00008898"/>
    </source>
</evidence>
<accession>A0AAW9RDQ4</accession>
<evidence type="ECO:0000313" key="5">
    <source>
        <dbReference type="Proteomes" id="UP001378188"/>
    </source>
</evidence>
<dbReference type="SUPFAM" id="SSF50475">
    <property type="entry name" value="FMN-binding split barrel"/>
    <property type="match status" value="1"/>
</dbReference>
<dbReference type="EMBL" id="JAZHOF010000004">
    <property type="protein sequence ID" value="MEJ8571814.1"/>
    <property type="molecule type" value="Genomic_DNA"/>
</dbReference>
<dbReference type="GO" id="GO:0042602">
    <property type="term" value="F:riboflavin reductase (NADPH) activity"/>
    <property type="evidence" value="ECO:0007669"/>
    <property type="project" value="TreeGrafter"/>
</dbReference>
<comment type="similarity">
    <text evidence="1">Belongs to the non-flavoprotein flavin reductase family.</text>
</comment>
<dbReference type="InterPro" id="IPR050268">
    <property type="entry name" value="NADH-dep_flavin_reductase"/>
</dbReference>
<dbReference type="InterPro" id="IPR036390">
    <property type="entry name" value="WH_DNA-bd_sf"/>
</dbReference>
<evidence type="ECO:0000256" key="2">
    <source>
        <dbReference type="ARBA" id="ARBA00023002"/>
    </source>
</evidence>
<dbReference type="GO" id="GO:0010181">
    <property type="term" value="F:FMN binding"/>
    <property type="evidence" value="ECO:0007669"/>
    <property type="project" value="InterPro"/>
</dbReference>